<reference evidence="1" key="1">
    <citation type="submission" date="2016-07" db="EMBL/GenBank/DDBJ databases">
        <authorList>
            <person name="Bretaudeau A."/>
        </authorList>
    </citation>
    <scope>NUCLEOTIDE SEQUENCE</scope>
    <source>
        <strain evidence="1">Rice</strain>
        <tissue evidence="1">Whole body</tissue>
    </source>
</reference>
<dbReference type="AlphaFoldDB" id="A0A2H1VG31"/>
<gene>
    <name evidence="1" type="ORF">SFRICE_005379</name>
</gene>
<organism evidence="1">
    <name type="scientific">Spodoptera frugiperda</name>
    <name type="common">Fall armyworm</name>
    <dbReference type="NCBI Taxonomy" id="7108"/>
    <lineage>
        <taxon>Eukaryota</taxon>
        <taxon>Metazoa</taxon>
        <taxon>Ecdysozoa</taxon>
        <taxon>Arthropoda</taxon>
        <taxon>Hexapoda</taxon>
        <taxon>Insecta</taxon>
        <taxon>Pterygota</taxon>
        <taxon>Neoptera</taxon>
        <taxon>Endopterygota</taxon>
        <taxon>Lepidoptera</taxon>
        <taxon>Glossata</taxon>
        <taxon>Ditrysia</taxon>
        <taxon>Noctuoidea</taxon>
        <taxon>Noctuidae</taxon>
        <taxon>Amphipyrinae</taxon>
        <taxon>Spodoptera</taxon>
    </lineage>
</organism>
<protein>
    <submittedName>
        <fullName evidence="1">SFRICE_005379</fullName>
    </submittedName>
</protein>
<proteinExistence type="predicted"/>
<dbReference type="EMBL" id="ODYU01002179">
    <property type="protein sequence ID" value="SOQ39342.1"/>
    <property type="molecule type" value="Genomic_DNA"/>
</dbReference>
<accession>A0A2H1VG31</accession>
<evidence type="ECO:0000313" key="1">
    <source>
        <dbReference type="EMBL" id="SOQ39342.1"/>
    </source>
</evidence>
<name>A0A2H1VG31_SPOFR</name>
<sequence>MTPRPETTFCGSHQELLRVRIEASYRTNRADNVKERQTNEDNNSHLLVRIAFVSCFSDGEMQLQHFASLRPPPRAAASPLSLRTLQASATAEIAE</sequence>